<gene>
    <name evidence="1" type="ORF">Dsi01nite_055080</name>
</gene>
<proteinExistence type="predicted"/>
<dbReference type="Proteomes" id="UP000660611">
    <property type="component" value="Unassembled WGS sequence"/>
</dbReference>
<comment type="caution">
    <text evidence="1">The sequence shown here is derived from an EMBL/GenBank/DDBJ whole genome shotgun (WGS) entry which is preliminary data.</text>
</comment>
<evidence type="ECO:0000313" key="2">
    <source>
        <dbReference type="Proteomes" id="UP000660611"/>
    </source>
</evidence>
<keyword evidence="2" id="KW-1185">Reference proteome</keyword>
<evidence type="ECO:0000313" key="1">
    <source>
        <dbReference type="EMBL" id="GIG47467.1"/>
    </source>
</evidence>
<protein>
    <submittedName>
        <fullName evidence="1">Uncharacterized protein</fullName>
    </submittedName>
</protein>
<dbReference type="EMBL" id="BONQ01000083">
    <property type="protein sequence ID" value="GIG47467.1"/>
    <property type="molecule type" value="Genomic_DNA"/>
</dbReference>
<dbReference type="AlphaFoldDB" id="A0A919PNR0"/>
<name>A0A919PNR0_9ACTN</name>
<accession>A0A919PNR0</accession>
<organism evidence="1 2">
    <name type="scientific">Dactylosporangium siamense</name>
    <dbReference type="NCBI Taxonomy" id="685454"/>
    <lineage>
        <taxon>Bacteria</taxon>
        <taxon>Bacillati</taxon>
        <taxon>Actinomycetota</taxon>
        <taxon>Actinomycetes</taxon>
        <taxon>Micromonosporales</taxon>
        <taxon>Micromonosporaceae</taxon>
        <taxon>Dactylosporangium</taxon>
    </lineage>
</organism>
<reference evidence="1" key="1">
    <citation type="submission" date="2021-01" db="EMBL/GenBank/DDBJ databases">
        <title>Whole genome shotgun sequence of Dactylosporangium siamense NBRC 106093.</title>
        <authorList>
            <person name="Komaki H."/>
            <person name="Tamura T."/>
        </authorList>
    </citation>
    <scope>NUCLEOTIDE SEQUENCE</scope>
    <source>
        <strain evidence="1">NBRC 106093</strain>
    </source>
</reference>
<sequence length="78" mass="8299">MPGLPPGDVDVLVVGTPARADVYAASDVAQETLGLPVNPTVRTVEQWTQPTDNLVREIRSSPLVTVLDLDTDQGKESS</sequence>